<protein>
    <submittedName>
        <fullName evidence="1">Uncharacterized protein</fullName>
    </submittedName>
</protein>
<reference evidence="1" key="1">
    <citation type="submission" date="2021-03" db="EMBL/GenBank/DDBJ databases">
        <title>Comparative genomics and phylogenomic investigation of the class Geoglossomycetes provide insights into ecological specialization and systematics.</title>
        <authorList>
            <person name="Melie T."/>
            <person name="Pirro S."/>
            <person name="Miller A.N."/>
            <person name="Quandt A."/>
        </authorList>
    </citation>
    <scope>NUCLEOTIDE SEQUENCE</scope>
    <source>
        <strain evidence="1">CAQ_001_2017</strain>
    </source>
</reference>
<keyword evidence="2" id="KW-1185">Reference proteome</keyword>
<dbReference type="AlphaFoldDB" id="A0A9P8IBT9"/>
<organism evidence="1 2">
    <name type="scientific">Trichoglossum hirsutum</name>
    <dbReference type="NCBI Taxonomy" id="265104"/>
    <lineage>
        <taxon>Eukaryota</taxon>
        <taxon>Fungi</taxon>
        <taxon>Dikarya</taxon>
        <taxon>Ascomycota</taxon>
        <taxon>Pezizomycotina</taxon>
        <taxon>Geoglossomycetes</taxon>
        <taxon>Geoglossales</taxon>
        <taxon>Geoglossaceae</taxon>
        <taxon>Trichoglossum</taxon>
    </lineage>
</organism>
<feature type="non-terminal residue" evidence="1">
    <location>
        <position position="141"/>
    </location>
</feature>
<evidence type="ECO:0000313" key="2">
    <source>
        <dbReference type="Proteomes" id="UP000750711"/>
    </source>
</evidence>
<dbReference type="EMBL" id="JAGHQM010002621">
    <property type="protein sequence ID" value="KAH0548353.1"/>
    <property type="molecule type" value="Genomic_DNA"/>
</dbReference>
<dbReference type="Proteomes" id="UP000750711">
    <property type="component" value="Unassembled WGS sequence"/>
</dbReference>
<name>A0A9P8IBT9_9PEZI</name>
<comment type="caution">
    <text evidence="1">The sequence shown here is derived from an EMBL/GenBank/DDBJ whole genome shotgun (WGS) entry which is preliminary data.</text>
</comment>
<accession>A0A9P8IBT9</accession>
<sequence length="141" mass="15394">LLRTSSATFSRPSYTPISFIQLESESLLGFSTTAEEMRLNQQPEHAAEGNACPLIEASPSSRPGDQGSRAQISTQLFEPAASFFSSVSPEGYPKPTEKLQPWRAVWKGPNAPLPDGKLLVACPKRCLYGMQTINWGLKTPI</sequence>
<evidence type="ECO:0000313" key="1">
    <source>
        <dbReference type="EMBL" id="KAH0548353.1"/>
    </source>
</evidence>
<gene>
    <name evidence="1" type="ORF">GP486_007973</name>
</gene>
<proteinExistence type="predicted"/>